<feature type="compositionally biased region" description="Polar residues" evidence="1">
    <location>
        <begin position="78"/>
        <end position="90"/>
    </location>
</feature>
<feature type="region of interest" description="Disordered" evidence="1">
    <location>
        <begin position="78"/>
        <end position="110"/>
    </location>
</feature>
<dbReference type="AlphaFoldDB" id="A0A915HMT5"/>
<keyword evidence="2" id="KW-1185">Reference proteome</keyword>
<evidence type="ECO:0000256" key="1">
    <source>
        <dbReference type="SAM" id="MobiDB-lite"/>
    </source>
</evidence>
<evidence type="ECO:0000313" key="2">
    <source>
        <dbReference type="Proteomes" id="UP000887565"/>
    </source>
</evidence>
<feature type="compositionally biased region" description="Polar residues" evidence="1">
    <location>
        <begin position="98"/>
        <end position="110"/>
    </location>
</feature>
<sequence>MSHTKNIAELKLLSTICIPLQSTDPQQTSASSASSFTSKMNSDTTLQIMLTHSSTLEPNAPFCPQALLNTRLTSNHFSSRNVAKSKSPTAPSLMPMVQLSSQWNPHSANI</sequence>
<dbReference type="WBParaSite" id="nRc.2.0.1.t02810-RA">
    <property type="protein sequence ID" value="nRc.2.0.1.t02810-RA"/>
    <property type="gene ID" value="nRc.2.0.1.g02810"/>
</dbReference>
<reference evidence="3" key="1">
    <citation type="submission" date="2022-11" db="UniProtKB">
        <authorList>
            <consortium name="WormBaseParasite"/>
        </authorList>
    </citation>
    <scope>IDENTIFICATION</scope>
</reference>
<evidence type="ECO:0000313" key="3">
    <source>
        <dbReference type="WBParaSite" id="nRc.2.0.1.t02810-RA"/>
    </source>
</evidence>
<name>A0A915HMT5_ROMCU</name>
<accession>A0A915HMT5</accession>
<dbReference type="Proteomes" id="UP000887565">
    <property type="component" value="Unplaced"/>
</dbReference>
<organism evidence="2 3">
    <name type="scientific">Romanomermis culicivorax</name>
    <name type="common">Nematode worm</name>
    <dbReference type="NCBI Taxonomy" id="13658"/>
    <lineage>
        <taxon>Eukaryota</taxon>
        <taxon>Metazoa</taxon>
        <taxon>Ecdysozoa</taxon>
        <taxon>Nematoda</taxon>
        <taxon>Enoplea</taxon>
        <taxon>Dorylaimia</taxon>
        <taxon>Mermithida</taxon>
        <taxon>Mermithoidea</taxon>
        <taxon>Mermithidae</taxon>
        <taxon>Romanomermis</taxon>
    </lineage>
</organism>
<proteinExistence type="predicted"/>
<protein>
    <submittedName>
        <fullName evidence="3">Uncharacterized protein</fullName>
    </submittedName>
</protein>